<evidence type="ECO:0000313" key="2">
    <source>
        <dbReference type="EMBL" id="PWC02076.1"/>
    </source>
</evidence>
<gene>
    <name evidence="2" type="ORF">DF222_04355</name>
</gene>
<comment type="caution">
    <text evidence="2">The sequence shown here is derived from an EMBL/GenBank/DDBJ whole genome shotgun (WGS) entry which is preliminary data.</text>
</comment>
<proteinExistence type="predicted"/>
<evidence type="ECO:0000256" key="1">
    <source>
        <dbReference type="SAM" id="MobiDB-lite"/>
    </source>
</evidence>
<feature type="compositionally biased region" description="Basic and acidic residues" evidence="1">
    <location>
        <begin position="46"/>
        <end position="70"/>
    </location>
</feature>
<keyword evidence="3" id="KW-1185">Reference proteome</keyword>
<sequence length="70" mass="7868">MASPRKLRRVVRRSAVDYDRSADTPGSWADREPSVLNFLDGEEVADDTHDTEEGAVDRLLDERPPHYGGD</sequence>
<protein>
    <submittedName>
        <fullName evidence="2">Uncharacterized protein</fullName>
    </submittedName>
</protein>
<dbReference type="Proteomes" id="UP000244989">
    <property type="component" value="Unassembled WGS sequence"/>
</dbReference>
<dbReference type="KEGG" id="cyz:C3B44_08025"/>
<dbReference type="RefSeq" id="WP_108431919.1">
    <property type="nucleotide sequence ID" value="NZ_CP026947.1"/>
</dbReference>
<dbReference type="EMBL" id="QEEZ01000006">
    <property type="protein sequence ID" value="PWC02076.1"/>
    <property type="molecule type" value="Genomic_DNA"/>
</dbReference>
<reference evidence="3" key="1">
    <citation type="submission" date="2018-04" db="EMBL/GenBank/DDBJ databases">
        <authorList>
            <person name="Liu S."/>
            <person name="Wang Z."/>
            <person name="Li J."/>
        </authorList>
    </citation>
    <scope>NUCLEOTIDE SEQUENCE [LARGE SCALE GENOMIC DNA]</scope>
    <source>
        <strain evidence="3">2189</strain>
    </source>
</reference>
<feature type="region of interest" description="Disordered" evidence="1">
    <location>
        <begin position="43"/>
        <end position="70"/>
    </location>
</feature>
<organism evidence="2 3">
    <name type="scientific">Corynebacterium yudongzhengii</name>
    <dbReference type="NCBI Taxonomy" id="2080740"/>
    <lineage>
        <taxon>Bacteria</taxon>
        <taxon>Bacillati</taxon>
        <taxon>Actinomycetota</taxon>
        <taxon>Actinomycetes</taxon>
        <taxon>Mycobacteriales</taxon>
        <taxon>Corynebacteriaceae</taxon>
        <taxon>Corynebacterium</taxon>
    </lineage>
</organism>
<dbReference type="AlphaFoldDB" id="A0A2U1T7U7"/>
<accession>A0A2U1T7U7</accession>
<name>A0A2U1T7U7_9CORY</name>
<evidence type="ECO:0000313" key="3">
    <source>
        <dbReference type="Proteomes" id="UP000244989"/>
    </source>
</evidence>